<name>A0A815F7A7_9BILA</name>
<dbReference type="Proteomes" id="UP000663834">
    <property type="component" value="Unassembled WGS sequence"/>
</dbReference>
<dbReference type="EMBL" id="CAJNRG010010841">
    <property type="protein sequence ID" value="CAF2127002.1"/>
    <property type="molecule type" value="Genomic_DNA"/>
</dbReference>
<dbReference type="EMBL" id="CAJNOV010011490">
    <property type="protein sequence ID" value="CAF1448971.1"/>
    <property type="molecule type" value="Genomic_DNA"/>
</dbReference>
<evidence type="ECO:0008006" key="13">
    <source>
        <dbReference type="Google" id="ProtNLM"/>
    </source>
</evidence>
<evidence type="ECO:0000313" key="11">
    <source>
        <dbReference type="Proteomes" id="UP000663834"/>
    </source>
</evidence>
<dbReference type="OrthoDB" id="10058401at2759"/>
<dbReference type="Proteomes" id="UP000663842">
    <property type="component" value="Unassembled WGS sequence"/>
</dbReference>
<evidence type="ECO:0000313" key="6">
    <source>
        <dbReference type="EMBL" id="CAF2140313.1"/>
    </source>
</evidence>
<keyword evidence="12" id="KW-1185">Reference proteome</keyword>
<dbReference type="EMBL" id="CAJOBH010005978">
    <property type="protein sequence ID" value="CAF4041422.1"/>
    <property type="molecule type" value="Genomic_DNA"/>
</dbReference>
<evidence type="ECO:0000313" key="3">
    <source>
        <dbReference type="EMBL" id="CAF1448971.1"/>
    </source>
</evidence>
<dbReference type="EMBL" id="CAJOBI010071820">
    <property type="protein sequence ID" value="CAF4461393.1"/>
    <property type="molecule type" value="Genomic_DNA"/>
</dbReference>
<reference evidence="2" key="1">
    <citation type="submission" date="2021-02" db="EMBL/GenBank/DDBJ databases">
        <authorList>
            <person name="Nowell W R."/>
        </authorList>
    </citation>
    <scope>NUCLEOTIDE SEQUENCE</scope>
</reference>
<feature type="transmembrane region" description="Helical" evidence="1">
    <location>
        <begin position="51"/>
        <end position="73"/>
    </location>
</feature>
<keyword evidence="1" id="KW-0812">Transmembrane</keyword>
<dbReference type="Proteomes" id="UP000676336">
    <property type="component" value="Unassembled WGS sequence"/>
</dbReference>
<dbReference type="Proteomes" id="UP000663866">
    <property type="component" value="Unassembled WGS sequence"/>
</dbReference>
<dbReference type="EMBL" id="CAJNRF010012338">
    <property type="protein sequence ID" value="CAF2140313.1"/>
    <property type="molecule type" value="Genomic_DNA"/>
</dbReference>
<dbReference type="Proteomes" id="UP000663855">
    <property type="component" value="Unassembled WGS sequence"/>
</dbReference>
<dbReference type="SUPFAM" id="SSF54160">
    <property type="entry name" value="Chromo domain-like"/>
    <property type="match status" value="1"/>
</dbReference>
<gene>
    <name evidence="8" type="ORF">BYL167_LOCUS15904</name>
    <name evidence="3" type="ORF">CJN711_LOCUS24458</name>
    <name evidence="2" type="ORF">KQP761_LOCUS5681</name>
    <name evidence="5" type="ORF">MBJ925_LOCUS27346</name>
    <name evidence="9" type="ORF">OVN521_LOCUS21659</name>
    <name evidence="10" type="ORF">SMN809_LOCUS33183</name>
    <name evidence="7" type="ORF">UXM345_LOCUS7202</name>
    <name evidence="6" type="ORF">WKI299_LOCUS28240</name>
    <name evidence="4" type="ORF">XDN619_LOCUS23999</name>
</gene>
<dbReference type="EMBL" id="CAJOBF010000592">
    <property type="protein sequence ID" value="CAF3840665.1"/>
    <property type="molecule type" value="Genomic_DNA"/>
</dbReference>
<dbReference type="Proteomes" id="UP000663824">
    <property type="component" value="Unassembled WGS sequence"/>
</dbReference>
<keyword evidence="1" id="KW-0472">Membrane</keyword>
<proteinExistence type="predicted"/>
<dbReference type="EMBL" id="CAJNOW010001505">
    <property type="protein sequence ID" value="CAF1319763.1"/>
    <property type="molecule type" value="Genomic_DNA"/>
</dbReference>
<dbReference type="EMBL" id="CAJOBG010004546">
    <property type="protein sequence ID" value="CAF4115370.1"/>
    <property type="molecule type" value="Genomic_DNA"/>
</dbReference>
<dbReference type="CDD" id="cd00024">
    <property type="entry name" value="CD_CSD"/>
    <property type="match status" value="1"/>
</dbReference>
<dbReference type="EMBL" id="CAJNRE010014646">
    <property type="protein sequence ID" value="CAF2129522.1"/>
    <property type="molecule type" value="Genomic_DNA"/>
</dbReference>
<dbReference type="AlphaFoldDB" id="A0A815F7A7"/>
<dbReference type="Proteomes" id="UP000663887">
    <property type="component" value="Unassembled WGS sequence"/>
</dbReference>
<organism evidence="2 11">
    <name type="scientific">Rotaria magnacalcarata</name>
    <dbReference type="NCBI Taxonomy" id="392030"/>
    <lineage>
        <taxon>Eukaryota</taxon>
        <taxon>Metazoa</taxon>
        <taxon>Spiralia</taxon>
        <taxon>Gnathifera</taxon>
        <taxon>Rotifera</taxon>
        <taxon>Eurotatoria</taxon>
        <taxon>Bdelloidea</taxon>
        <taxon>Philodinida</taxon>
        <taxon>Philodinidae</taxon>
        <taxon>Rotaria</taxon>
    </lineage>
</organism>
<evidence type="ECO:0000313" key="12">
    <source>
        <dbReference type="Proteomes" id="UP000663866"/>
    </source>
</evidence>
<dbReference type="Proteomes" id="UP000663856">
    <property type="component" value="Unassembled WGS sequence"/>
</dbReference>
<comment type="caution">
    <text evidence="2">The sequence shown here is derived from an EMBL/GenBank/DDBJ whole genome shotgun (WGS) entry which is preliminary data.</text>
</comment>
<evidence type="ECO:0000313" key="7">
    <source>
        <dbReference type="EMBL" id="CAF3840665.1"/>
    </source>
</evidence>
<evidence type="ECO:0000313" key="9">
    <source>
        <dbReference type="EMBL" id="CAF4115370.1"/>
    </source>
</evidence>
<sequence>MSLSFLSNENNSETFNRTKGNTIKLTTSTIIDDDTVLWNDVKSFFNVENSLIIICIVFFFFLLCLVLIIIRLMKTKRSYKKQIKSPIKTYTDNQFPFQTNKSSSPIQMGLTSNQIASRGNVISLNGDSRLTSSNSIKPLPTNDEEIETVNEVLGMEERNGKMYYKVNFTGHSSDYTAWVCEEDLIPE</sequence>
<dbReference type="InterPro" id="IPR016197">
    <property type="entry name" value="Chromo-like_dom_sf"/>
</dbReference>
<evidence type="ECO:0000256" key="1">
    <source>
        <dbReference type="SAM" id="Phobius"/>
    </source>
</evidence>
<evidence type="ECO:0000313" key="2">
    <source>
        <dbReference type="EMBL" id="CAF1319763.1"/>
    </source>
</evidence>
<protein>
    <recommendedName>
        <fullName evidence="13">Chromo domain-containing protein</fullName>
    </recommendedName>
</protein>
<dbReference type="Proteomes" id="UP000681967">
    <property type="component" value="Unassembled WGS sequence"/>
</dbReference>
<evidence type="ECO:0000313" key="5">
    <source>
        <dbReference type="EMBL" id="CAF2129522.1"/>
    </source>
</evidence>
<keyword evidence="1" id="KW-1133">Transmembrane helix</keyword>
<accession>A0A815F7A7</accession>
<evidence type="ECO:0000313" key="4">
    <source>
        <dbReference type="EMBL" id="CAF2127002.1"/>
    </source>
</evidence>
<evidence type="ECO:0000313" key="8">
    <source>
        <dbReference type="EMBL" id="CAF4041422.1"/>
    </source>
</evidence>
<evidence type="ECO:0000313" key="10">
    <source>
        <dbReference type="EMBL" id="CAF4461393.1"/>
    </source>
</evidence>